<name>A0A498JFL3_MALDO</name>
<comment type="caution">
    <text evidence="1">The sequence shown here is derived from an EMBL/GenBank/DDBJ whole genome shotgun (WGS) entry which is preliminary data.</text>
</comment>
<dbReference type="EMBL" id="RDQH01000333">
    <property type="protein sequence ID" value="RXH93926.1"/>
    <property type="molecule type" value="Genomic_DNA"/>
</dbReference>
<dbReference type="AlphaFoldDB" id="A0A498JFL3"/>
<protein>
    <submittedName>
        <fullName evidence="1">Uncharacterized protein</fullName>
    </submittedName>
</protein>
<gene>
    <name evidence="1" type="ORF">DVH24_015993</name>
</gene>
<evidence type="ECO:0000313" key="2">
    <source>
        <dbReference type="Proteomes" id="UP000290289"/>
    </source>
</evidence>
<reference evidence="1 2" key="1">
    <citation type="submission" date="2018-10" db="EMBL/GenBank/DDBJ databases">
        <title>A high-quality apple genome assembly.</title>
        <authorList>
            <person name="Hu J."/>
        </authorList>
    </citation>
    <scope>NUCLEOTIDE SEQUENCE [LARGE SCALE GENOMIC DNA]</scope>
    <source>
        <strain evidence="2">cv. HFTH1</strain>
        <tissue evidence="1">Young leaf</tissue>
    </source>
</reference>
<dbReference type="Proteomes" id="UP000290289">
    <property type="component" value="Chromosome 7"/>
</dbReference>
<sequence length="73" mass="8666">MCEQDIYYSSYKPAQPFDVPQREGNKKLTNKLYDLVKHFKYPFSYPQLQYNRTLLSLEMHPPSQILKSIIPKG</sequence>
<accession>A0A498JFL3</accession>
<organism evidence="1 2">
    <name type="scientific">Malus domestica</name>
    <name type="common">Apple</name>
    <name type="synonym">Pyrus malus</name>
    <dbReference type="NCBI Taxonomy" id="3750"/>
    <lineage>
        <taxon>Eukaryota</taxon>
        <taxon>Viridiplantae</taxon>
        <taxon>Streptophyta</taxon>
        <taxon>Embryophyta</taxon>
        <taxon>Tracheophyta</taxon>
        <taxon>Spermatophyta</taxon>
        <taxon>Magnoliopsida</taxon>
        <taxon>eudicotyledons</taxon>
        <taxon>Gunneridae</taxon>
        <taxon>Pentapetalae</taxon>
        <taxon>rosids</taxon>
        <taxon>fabids</taxon>
        <taxon>Rosales</taxon>
        <taxon>Rosaceae</taxon>
        <taxon>Amygdaloideae</taxon>
        <taxon>Maleae</taxon>
        <taxon>Malus</taxon>
    </lineage>
</organism>
<keyword evidence="2" id="KW-1185">Reference proteome</keyword>
<proteinExistence type="predicted"/>
<evidence type="ECO:0000313" key="1">
    <source>
        <dbReference type="EMBL" id="RXH93926.1"/>
    </source>
</evidence>